<dbReference type="AlphaFoldDB" id="A0A5B2TXQ4"/>
<protein>
    <submittedName>
        <fullName evidence="1">Uncharacterized protein</fullName>
    </submittedName>
</protein>
<organism evidence="1 2">
    <name type="scientific">Maribacter flavus</name>
    <dbReference type="NCBI Taxonomy" id="1658664"/>
    <lineage>
        <taxon>Bacteria</taxon>
        <taxon>Pseudomonadati</taxon>
        <taxon>Bacteroidota</taxon>
        <taxon>Flavobacteriia</taxon>
        <taxon>Flavobacteriales</taxon>
        <taxon>Flavobacteriaceae</taxon>
        <taxon>Maribacter</taxon>
    </lineage>
</organism>
<dbReference type="Proteomes" id="UP000323188">
    <property type="component" value="Unassembled WGS sequence"/>
</dbReference>
<sequence length="466" mass="52300">MQRDHFILSFILFLPFLALAQFGHGTVFDNYGGIYNVVQNPANSVESKYRYHINGMSYHFFNPTDISRTDFQDINQQPNGFNALKFSENEGNASNENNSAVDQDIMLPSVLWGFSPRHAAAFLWRSRSYTDYQGYNGGLWARLTNPDYNGSISINTSNFNNTTHQWDEFGINYAFAAIRGNYHFLKIGGTIKYLAGRRGTEVRGSITTNENGNITGVEQLTYLNTSNEFPPSNSNMDIESFYTYGFGIDFNGQGIGGDVGLVYEWRPRETNRVGARNSSATVNTYKLRLSAALLDIGGIEYGKEEKDIRKRLFKFEGNSIEPDNTEELFQTLDAANTHTPQGERIQQGSVTFALPRSLHINADYLVLNDNKYYVNFNYVQALTSKEDEFTNTRFGMATLAPRYETSDFSASIPLAYVMETGSVHIGLAVRYKYITAGCAALANVATGKPLNHVYFGISLPVLEEVF</sequence>
<evidence type="ECO:0000313" key="1">
    <source>
        <dbReference type="EMBL" id="KAA2219127.1"/>
    </source>
</evidence>
<gene>
    <name evidence="1" type="ORF">F0361_05820</name>
</gene>
<proteinExistence type="predicted"/>
<name>A0A5B2TXQ4_9FLAO</name>
<dbReference type="EMBL" id="VUOE01000001">
    <property type="protein sequence ID" value="KAA2219127.1"/>
    <property type="molecule type" value="Genomic_DNA"/>
</dbReference>
<dbReference type="RefSeq" id="WP_154917604.1">
    <property type="nucleotide sequence ID" value="NZ_VUOE01000001.1"/>
</dbReference>
<reference evidence="1 2" key="1">
    <citation type="submission" date="2019-09" db="EMBL/GenBank/DDBJ databases">
        <authorList>
            <person name="Khan S.A."/>
            <person name="Jeon C.O."/>
            <person name="Chun B.H."/>
            <person name="Jeong S.E."/>
        </authorList>
    </citation>
    <scope>NUCLEOTIDE SEQUENCE [LARGE SCALE GENOMIC DNA]</scope>
    <source>
        <strain evidence="1 2">KCTC 42508</strain>
    </source>
</reference>
<accession>A0A5B2TXQ4</accession>
<comment type="caution">
    <text evidence="1">The sequence shown here is derived from an EMBL/GenBank/DDBJ whole genome shotgun (WGS) entry which is preliminary data.</text>
</comment>
<evidence type="ECO:0000313" key="2">
    <source>
        <dbReference type="Proteomes" id="UP000323188"/>
    </source>
</evidence>